<name>A0AAJ6B374_9MICO</name>
<gene>
    <name evidence="2" type="ORF">P0Y48_09925</name>
</gene>
<dbReference type="PANTHER" id="PTHR43037">
    <property type="entry name" value="UNNAMED PRODUCT-RELATED"/>
    <property type="match status" value="1"/>
</dbReference>
<dbReference type="PANTHER" id="PTHR43037:SF1">
    <property type="entry name" value="BLL1128 PROTEIN"/>
    <property type="match status" value="1"/>
</dbReference>
<dbReference type="Gene3D" id="3.40.50.1820">
    <property type="entry name" value="alpha/beta hydrolase"/>
    <property type="match status" value="1"/>
</dbReference>
<organism evidence="2 3">
    <name type="scientific">Candidatus Microbacterium phytovorans</name>
    <dbReference type="NCBI Taxonomy" id="3121374"/>
    <lineage>
        <taxon>Bacteria</taxon>
        <taxon>Bacillati</taxon>
        <taxon>Actinomycetota</taxon>
        <taxon>Actinomycetes</taxon>
        <taxon>Micrococcales</taxon>
        <taxon>Microbacteriaceae</taxon>
        <taxon>Microbacterium</taxon>
    </lineage>
</organism>
<evidence type="ECO:0008006" key="4">
    <source>
        <dbReference type="Google" id="ProtNLM"/>
    </source>
</evidence>
<dbReference type="InterPro" id="IPR050955">
    <property type="entry name" value="Plant_Biomass_Hydrol_Est"/>
</dbReference>
<sequence length="261" mass="27763">MTRTDDHYLGFASTRAGTVPLRVRRPEGSGLPVLVFLHGGAEAGTDNRVQLTGTLGAVELARRYPDHIVIAPQAAPSTIPLMPARAPFAERMLDPDSGWNRETLQSVAGYVSSLIDEGAADAACIRLTGVSMGGAGTLRMLDVAPDLFAGAAPVCPTMTPETLGILHGIRTPIWVSTAYVDHTPDRHAYIVDGVLALLRAGAADVHLSIFTPEQLATVGIPSAPGLTTDELLIENHAAWELTYRNAEGILDWLTTRRKDAA</sequence>
<dbReference type="InterPro" id="IPR029058">
    <property type="entry name" value="AB_hydrolase_fold"/>
</dbReference>
<dbReference type="Proteomes" id="UP001213972">
    <property type="component" value="Chromosome"/>
</dbReference>
<evidence type="ECO:0000313" key="2">
    <source>
        <dbReference type="EMBL" id="WEK12784.1"/>
    </source>
</evidence>
<dbReference type="AlphaFoldDB" id="A0AAJ6B374"/>
<proteinExistence type="predicted"/>
<reference evidence="2" key="1">
    <citation type="submission" date="2023-03" db="EMBL/GenBank/DDBJ databases">
        <title>Andean soil-derived lignocellulolytic bacterial consortium as a source of novel taxa and putative plastic-active enzymes.</title>
        <authorList>
            <person name="Diaz-Garcia L."/>
            <person name="Chuvochina M."/>
            <person name="Feuerriegel G."/>
            <person name="Bunk B."/>
            <person name="Sproer C."/>
            <person name="Streit W.R."/>
            <person name="Rodriguez L.M."/>
            <person name="Overmann J."/>
            <person name="Jimenez D.J."/>
        </authorList>
    </citation>
    <scope>NUCLEOTIDE SEQUENCE</scope>
    <source>
        <strain evidence="2">MAG 4610</strain>
    </source>
</reference>
<dbReference type="SUPFAM" id="SSF53474">
    <property type="entry name" value="alpha/beta-Hydrolases"/>
    <property type="match status" value="1"/>
</dbReference>
<accession>A0AAJ6B374</accession>
<dbReference type="EMBL" id="CP119321">
    <property type="protein sequence ID" value="WEK12784.1"/>
    <property type="molecule type" value="Genomic_DNA"/>
</dbReference>
<keyword evidence="1" id="KW-0732">Signal</keyword>
<protein>
    <recommendedName>
        <fullName evidence="4">Esterase</fullName>
    </recommendedName>
</protein>
<evidence type="ECO:0000313" key="3">
    <source>
        <dbReference type="Proteomes" id="UP001213972"/>
    </source>
</evidence>
<evidence type="ECO:0000256" key="1">
    <source>
        <dbReference type="ARBA" id="ARBA00022729"/>
    </source>
</evidence>